<evidence type="ECO:0000256" key="4">
    <source>
        <dbReference type="ARBA" id="ARBA00011738"/>
    </source>
</evidence>
<dbReference type="Gene3D" id="3.90.1150.10">
    <property type="entry name" value="Aspartate Aminotransferase, domain 1"/>
    <property type="match status" value="1"/>
</dbReference>
<dbReference type="InterPro" id="IPR015421">
    <property type="entry name" value="PyrdxlP-dep_Trfase_major"/>
</dbReference>
<comment type="similarity">
    <text evidence="3">Belongs to the class-I pyridoxal-phosphate-dependent aminotransferase family.</text>
</comment>
<dbReference type="RefSeq" id="WP_191141691.1">
    <property type="nucleotide sequence ID" value="NZ_JACXAH010000005.1"/>
</dbReference>
<organism evidence="12 13">
    <name type="scientific">Polycladospora coralii</name>
    <dbReference type="NCBI Taxonomy" id="2771432"/>
    <lineage>
        <taxon>Bacteria</taxon>
        <taxon>Bacillati</taxon>
        <taxon>Bacillota</taxon>
        <taxon>Bacilli</taxon>
        <taxon>Bacillales</taxon>
        <taxon>Thermoactinomycetaceae</taxon>
        <taxon>Polycladospora</taxon>
    </lineage>
</organism>
<dbReference type="SUPFAM" id="SSF46785">
    <property type="entry name" value="Winged helix' DNA-binding domain"/>
    <property type="match status" value="1"/>
</dbReference>
<reference evidence="12" key="1">
    <citation type="submission" date="2020-09" db="EMBL/GenBank/DDBJ databases">
        <title>A novel bacterium of genus Hazenella, isolated from South China Sea.</title>
        <authorList>
            <person name="Huang H."/>
            <person name="Mo K."/>
            <person name="Hu Y."/>
        </authorList>
    </citation>
    <scope>NUCLEOTIDE SEQUENCE</scope>
    <source>
        <strain evidence="12">IB182357</strain>
    </source>
</reference>
<gene>
    <name evidence="12" type="ORF">IC620_05290</name>
</gene>
<keyword evidence="7" id="KW-0663">Pyridoxal phosphate</keyword>
<dbReference type="InterPro" id="IPR015424">
    <property type="entry name" value="PyrdxlP-dep_Trfase"/>
</dbReference>
<dbReference type="FunFam" id="3.40.640.10:FF:000053">
    <property type="entry name" value="Aminotransferase, class I"/>
    <property type="match status" value="1"/>
</dbReference>
<dbReference type="GO" id="GO:0003677">
    <property type="term" value="F:DNA binding"/>
    <property type="evidence" value="ECO:0007669"/>
    <property type="project" value="UniProtKB-KW"/>
</dbReference>
<keyword evidence="5 12" id="KW-0032">Aminotransferase</keyword>
<dbReference type="Pfam" id="PF00155">
    <property type="entry name" value="Aminotran_1_2"/>
    <property type="match status" value="1"/>
</dbReference>
<comment type="cofactor">
    <cofactor evidence="1">
        <name>pyridoxal 5'-phosphate</name>
        <dbReference type="ChEBI" id="CHEBI:597326"/>
    </cofactor>
</comment>
<keyword evidence="9" id="KW-0238">DNA-binding</keyword>
<dbReference type="GO" id="GO:0008483">
    <property type="term" value="F:transaminase activity"/>
    <property type="evidence" value="ECO:0007669"/>
    <property type="project" value="UniProtKB-KW"/>
</dbReference>
<evidence type="ECO:0000256" key="1">
    <source>
        <dbReference type="ARBA" id="ARBA00001933"/>
    </source>
</evidence>
<evidence type="ECO:0000256" key="5">
    <source>
        <dbReference type="ARBA" id="ARBA00022576"/>
    </source>
</evidence>
<comment type="similarity">
    <text evidence="2">In the C-terminal section; belongs to the class-I pyridoxal-phosphate-dependent aminotransferase family.</text>
</comment>
<dbReference type="PANTHER" id="PTHR46577">
    <property type="entry name" value="HTH-TYPE TRANSCRIPTIONAL REGULATORY PROTEIN GABR"/>
    <property type="match status" value="1"/>
</dbReference>
<evidence type="ECO:0000313" key="12">
    <source>
        <dbReference type="EMBL" id="MBD1371772.1"/>
    </source>
</evidence>
<dbReference type="EMBL" id="JACXAH010000005">
    <property type="protein sequence ID" value="MBD1371772.1"/>
    <property type="molecule type" value="Genomic_DNA"/>
</dbReference>
<keyword evidence="10" id="KW-0804">Transcription</keyword>
<name>A0A926N9C3_9BACL</name>
<evidence type="ECO:0000256" key="8">
    <source>
        <dbReference type="ARBA" id="ARBA00023015"/>
    </source>
</evidence>
<dbReference type="CDD" id="cd07377">
    <property type="entry name" value="WHTH_GntR"/>
    <property type="match status" value="1"/>
</dbReference>
<keyword evidence="13" id="KW-1185">Reference proteome</keyword>
<dbReference type="CDD" id="cd00609">
    <property type="entry name" value="AAT_like"/>
    <property type="match status" value="1"/>
</dbReference>
<dbReference type="InterPro" id="IPR036388">
    <property type="entry name" value="WH-like_DNA-bd_sf"/>
</dbReference>
<keyword evidence="6" id="KW-0808">Transferase</keyword>
<evidence type="ECO:0000313" key="13">
    <source>
        <dbReference type="Proteomes" id="UP000661691"/>
    </source>
</evidence>
<evidence type="ECO:0000256" key="7">
    <source>
        <dbReference type="ARBA" id="ARBA00022898"/>
    </source>
</evidence>
<evidence type="ECO:0000256" key="2">
    <source>
        <dbReference type="ARBA" id="ARBA00005384"/>
    </source>
</evidence>
<dbReference type="AlphaFoldDB" id="A0A926N9C3"/>
<dbReference type="SMART" id="SM00345">
    <property type="entry name" value="HTH_GNTR"/>
    <property type="match status" value="1"/>
</dbReference>
<comment type="caution">
    <text evidence="12">The sequence shown here is derived from an EMBL/GenBank/DDBJ whole genome shotgun (WGS) entry which is preliminary data.</text>
</comment>
<dbReference type="InterPro" id="IPR004839">
    <property type="entry name" value="Aminotransferase_I/II_large"/>
</dbReference>
<protein>
    <submittedName>
        <fullName evidence="12">PLP-dependent aminotransferase family protein</fullName>
    </submittedName>
</protein>
<dbReference type="SUPFAM" id="SSF53383">
    <property type="entry name" value="PLP-dependent transferases"/>
    <property type="match status" value="1"/>
</dbReference>
<dbReference type="InterPro" id="IPR051446">
    <property type="entry name" value="HTH_trans_reg/aminotransferase"/>
</dbReference>
<dbReference type="Gene3D" id="1.10.10.10">
    <property type="entry name" value="Winged helix-like DNA-binding domain superfamily/Winged helix DNA-binding domain"/>
    <property type="match status" value="1"/>
</dbReference>
<dbReference type="Pfam" id="PF00392">
    <property type="entry name" value="GntR"/>
    <property type="match status" value="1"/>
</dbReference>
<evidence type="ECO:0000256" key="9">
    <source>
        <dbReference type="ARBA" id="ARBA00023125"/>
    </source>
</evidence>
<comment type="subunit">
    <text evidence="4">Homodimer.</text>
</comment>
<sequence>MFVTLDRNASISLVDQITLALIERIQSGLHHDGEKLPSVRNLSQNLGVSLLTVVKAYEQLEKKGFIKRHHGKGTFIRIPITSEVNKQENDPFNWQHDIQDYIGRSTFGQVTQKKSGAYPLHLTTLNTDQLPLDLIIQASQQALSEATSIGSYASQIGDPDLRVVISQYLRQWGDHCSPSDFLITSGSQQGIDLIARTFIGPGDVVIMESPTYPGAIDAFRSRGATILTVSLNEEGMQLDRLIQLFDRYTPKLIYTIPTAQNPTGVSSPLKKRRQLLEIAEIYHCLIVEDDPWYEIYYESPPPPPLYLLDQTGHVIYLKGFSKTLSPGLRVGMLAAKGPILYKLLNVKAVSDLCTPLLNQRIYYHLLQEKACTTYFASLRKTLRSRRDLVHQLLLKHAPSEVTWRLPSGGYCFWITLPPNIQTQELIAQSAQLGITLLDGAVCHPSISDHKHIRLSFASLPLQQLEEGIRTLCQVMHDIQSTSLPFTTETSI</sequence>
<dbReference type="PROSITE" id="PS50949">
    <property type="entry name" value="HTH_GNTR"/>
    <property type="match status" value="1"/>
</dbReference>
<keyword evidence="8" id="KW-0805">Transcription regulation</keyword>
<dbReference type="GO" id="GO:0030170">
    <property type="term" value="F:pyridoxal phosphate binding"/>
    <property type="evidence" value="ECO:0007669"/>
    <property type="project" value="InterPro"/>
</dbReference>
<dbReference type="Proteomes" id="UP000661691">
    <property type="component" value="Unassembled WGS sequence"/>
</dbReference>
<accession>A0A926N9C3</accession>
<dbReference type="GO" id="GO:0003700">
    <property type="term" value="F:DNA-binding transcription factor activity"/>
    <property type="evidence" value="ECO:0007669"/>
    <property type="project" value="InterPro"/>
</dbReference>
<dbReference type="InterPro" id="IPR036390">
    <property type="entry name" value="WH_DNA-bd_sf"/>
</dbReference>
<dbReference type="InterPro" id="IPR000524">
    <property type="entry name" value="Tscrpt_reg_HTH_GntR"/>
</dbReference>
<feature type="domain" description="HTH gntR-type" evidence="11">
    <location>
        <begin position="11"/>
        <end position="79"/>
    </location>
</feature>
<evidence type="ECO:0000256" key="6">
    <source>
        <dbReference type="ARBA" id="ARBA00022679"/>
    </source>
</evidence>
<proteinExistence type="inferred from homology"/>
<dbReference type="PANTHER" id="PTHR46577:SF2">
    <property type="entry name" value="TRANSCRIPTIONAL REGULATORY PROTEIN"/>
    <property type="match status" value="1"/>
</dbReference>
<evidence type="ECO:0000256" key="3">
    <source>
        <dbReference type="ARBA" id="ARBA00007441"/>
    </source>
</evidence>
<dbReference type="InterPro" id="IPR015422">
    <property type="entry name" value="PyrdxlP-dep_Trfase_small"/>
</dbReference>
<evidence type="ECO:0000259" key="11">
    <source>
        <dbReference type="PROSITE" id="PS50949"/>
    </source>
</evidence>
<evidence type="ECO:0000256" key="10">
    <source>
        <dbReference type="ARBA" id="ARBA00023163"/>
    </source>
</evidence>
<dbReference type="Gene3D" id="3.40.640.10">
    <property type="entry name" value="Type I PLP-dependent aspartate aminotransferase-like (Major domain)"/>
    <property type="match status" value="1"/>
</dbReference>